<comment type="subcellular location">
    <subcellularLocation>
        <location evidence="1">Periplasm</location>
    </subcellularLocation>
</comment>
<dbReference type="CDD" id="cd09916">
    <property type="entry name" value="CpxP_like"/>
    <property type="match status" value="1"/>
</dbReference>
<dbReference type="InterPro" id="IPR052211">
    <property type="entry name" value="Cpx_auxiliary_protein"/>
</dbReference>
<dbReference type="RefSeq" id="WP_199382955.1">
    <property type="nucleotide sequence ID" value="NZ_JAEMHM010000004.1"/>
</dbReference>
<dbReference type="PANTHER" id="PTHR38102:SF1">
    <property type="entry name" value="PERIPLASMIC CHAPERONE SPY"/>
    <property type="match status" value="1"/>
</dbReference>
<reference evidence="6" key="1">
    <citation type="submission" date="2020-12" db="EMBL/GenBank/DDBJ databases">
        <title>Geomonas sp. Red875, isolated from river sediment.</title>
        <authorList>
            <person name="Xu Z."/>
            <person name="Zhang Z."/>
            <person name="Masuda Y."/>
            <person name="Itoh H."/>
            <person name="Senoo K."/>
        </authorList>
    </citation>
    <scope>NUCLEOTIDE SEQUENCE</scope>
    <source>
        <strain evidence="6">Red875</strain>
    </source>
</reference>
<feature type="signal peptide" evidence="5">
    <location>
        <begin position="1"/>
        <end position="27"/>
    </location>
</feature>
<dbReference type="GO" id="GO:0051082">
    <property type="term" value="F:unfolded protein binding"/>
    <property type="evidence" value="ECO:0007669"/>
    <property type="project" value="TreeGrafter"/>
</dbReference>
<keyword evidence="4" id="KW-0574">Periplasm</keyword>
<dbReference type="PIRSF" id="PIRSF034445">
    <property type="entry name" value="CpxP_Spy"/>
    <property type="match status" value="1"/>
</dbReference>
<dbReference type="AlphaFoldDB" id="A0A8J7M0A1"/>
<keyword evidence="3 5" id="KW-0732">Signal</keyword>
<organism evidence="6 7">
    <name type="scientific">Geomesophilobacter sediminis</name>
    <dbReference type="NCBI Taxonomy" id="2798584"/>
    <lineage>
        <taxon>Bacteria</taxon>
        <taxon>Pseudomonadati</taxon>
        <taxon>Thermodesulfobacteriota</taxon>
        <taxon>Desulfuromonadia</taxon>
        <taxon>Geobacterales</taxon>
        <taxon>Geobacteraceae</taxon>
        <taxon>Geomesophilobacter</taxon>
    </lineage>
</organism>
<comment type="caution">
    <text evidence="6">The sequence shown here is derived from an EMBL/GenBank/DDBJ whole genome shotgun (WGS) entry which is preliminary data.</text>
</comment>
<dbReference type="Pfam" id="PF07813">
    <property type="entry name" value="LTXXQ"/>
    <property type="match status" value="1"/>
</dbReference>
<name>A0A8J7M0A1_9BACT</name>
<evidence type="ECO:0000256" key="5">
    <source>
        <dbReference type="SAM" id="SignalP"/>
    </source>
</evidence>
<sequence>MTRSIRTMVATAGIVSASLVGGSLALADGGHGTEQHPGVTHKCGQDGKRFERGRQFFRKLAKQLGLTEQQKTQIKGIFKSYREKNKPLLQAMHNEKRQMKELIMSGSADEAAIRAQSAKVAAVQADLAVSRAAMAKEIKAVLTPDQAAKLKVLMKEREKKMEQFRERHGHLGDGIPME</sequence>
<feature type="chain" id="PRO_5035219437" evidence="5">
    <location>
        <begin position="28"/>
        <end position="178"/>
    </location>
</feature>
<dbReference type="Gene3D" id="1.20.120.1490">
    <property type="match status" value="1"/>
</dbReference>
<evidence type="ECO:0000313" key="6">
    <source>
        <dbReference type="EMBL" id="MBJ6724107.1"/>
    </source>
</evidence>
<protein>
    <submittedName>
        <fullName evidence="6">Spy/CpxP family protein refolding chaperone</fullName>
    </submittedName>
</protein>
<dbReference type="GO" id="GO:0030288">
    <property type="term" value="C:outer membrane-bounded periplasmic space"/>
    <property type="evidence" value="ECO:0007669"/>
    <property type="project" value="TreeGrafter"/>
</dbReference>
<evidence type="ECO:0000256" key="2">
    <source>
        <dbReference type="ARBA" id="ARBA00008441"/>
    </source>
</evidence>
<evidence type="ECO:0000256" key="3">
    <source>
        <dbReference type="ARBA" id="ARBA00022729"/>
    </source>
</evidence>
<gene>
    <name evidence="6" type="ORF">JFN93_05250</name>
</gene>
<evidence type="ECO:0000256" key="1">
    <source>
        <dbReference type="ARBA" id="ARBA00004418"/>
    </source>
</evidence>
<accession>A0A8J7M0A1</accession>
<proteinExistence type="inferred from homology"/>
<dbReference type="PANTHER" id="PTHR38102">
    <property type="entry name" value="PERIPLASMIC CHAPERONE SPY"/>
    <property type="match status" value="1"/>
</dbReference>
<comment type="similarity">
    <text evidence="2">Belongs to the CpxP/Spy family.</text>
</comment>
<evidence type="ECO:0000313" key="7">
    <source>
        <dbReference type="Proteomes" id="UP000636888"/>
    </source>
</evidence>
<dbReference type="Proteomes" id="UP000636888">
    <property type="component" value="Unassembled WGS sequence"/>
</dbReference>
<keyword evidence="7" id="KW-1185">Reference proteome</keyword>
<evidence type="ECO:0000256" key="4">
    <source>
        <dbReference type="ARBA" id="ARBA00022764"/>
    </source>
</evidence>
<dbReference type="InterPro" id="IPR012899">
    <property type="entry name" value="LTXXQ"/>
</dbReference>
<dbReference type="EMBL" id="JAEMHM010000004">
    <property type="protein sequence ID" value="MBJ6724107.1"/>
    <property type="molecule type" value="Genomic_DNA"/>
</dbReference>